<dbReference type="InterPro" id="IPR027521">
    <property type="entry name" value="Usb1"/>
</dbReference>
<protein>
    <recommendedName>
        <fullName evidence="5">U6 snRNA phosphodiesterase 1</fullName>
    </recommendedName>
    <alternativeName>
        <fullName evidence="6">3'-5' RNA exonuclease USB1</fullName>
    </alternativeName>
</protein>
<reference evidence="8" key="1">
    <citation type="submission" date="2017-04" db="EMBL/GenBank/DDBJ databases">
        <title>Plasmodium gonderi genome.</title>
        <authorList>
            <person name="Arisue N."/>
            <person name="Honma H."/>
            <person name="Kawai S."/>
            <person name="Tougan T."/>
            <person name="Tanabe K."/>
            <person name="Horii T."/>
        </authorList>
    </citation>
    <scope>NUCLEOTIDE SEQUENCE [LARGE SCALE GENOMIC DNA]</scope>
    <source>
        <strain evidence="8">ATCC 30045</strain>
    </source>
</reference>
<evidence type="ECO:0000256" key="5">
    <source>
        <dbReference type="ARBA" id="ARBA00029543"/>
    </source>
</evidence>
<dbReference type="PANTHER" id="PTHR13522:SF3">
    <property type="entry name" value="U6 SNRNA PHOSPHODIESTERASE 1"/>
    <property type="match status" value="1"/>
</dbReference>
<evidence type="ECO:0000313" key="7">
    <source>
        <dbReference type="EMBL" id="GAW82130.1"/>
    </source>
</evidence>
<evidence type="ECO:0000313" key="8">
    <source>
        <dbReference type="Proteomes" id="UP000195521"/>
    </source>
</evidence>
<evidence type="ECO:0000256" key="2">
    <source>
        <dbReference type="ARBA" id="ARBA00022801"/>
    </source>
</evidence>
<dbReference type="GO" id="GO:0000175">
    <property type="term" value="F:3'-5'-RNA exonuclease activity"/>
    <property type="evidence" value="ECO:0007669"/>
    <property type="project" value="TreeGrafter"/>
</dbReference>
<dbReference type="RefSeq" id="XP_028544719.1">
    <property type="nucleotide sequence ID" value="XM_028688918.1"/>
</dbReference>
<dbReference type="Pfam" id="PF09749">
    <property type="entry name" value="HVSL"/>
    <property type="match status" value="1"/>
</dbReference>
<dbReference type="PANTHER" id="PTHR13522">
    <property type="entry name" value="U6 SNRNA PHOSPHODIESTERASE 1"/>
    <property type="match status" value="1"/>
</dbReference>
<dbReference type="AlphaFoldDB" id="A0A1Y1JIS9"/>
<proteinExistence type="predicted"/>
<evidence type="ECO:0000256" key="1">
    <source>
        <dbReference type="ARBA" id="ARBA00022722"/>
    </source>
</evidence>
<dbReference type="GO" id="GO:0016829">
    <property type="term" value="F:lyase activity"/>
    <property type="evidence" value="ECO:0007669"/>
    <property type="project" value="UniProtKB-KW"/>
</dbReference>
<dbReference type="Gene3D" id="3.90.1140.10">
    <property type="entry name" value="Cyclic phosphodiesterase"/>
    <property type="match status" value="1"/>
</dbReference>
<keyword evidence="3" id="KW-0456">Lyase</keyword>
<keyword evidence="2" id="KW-0378">Hydrolase</keyword>
<comment type="caution">
    <text evidence="7">The sequence shown here is derived from an EMBL/GenBank/DDBJ whole genome shotgun (WGS) entry which is preliminary data.</text>
</comment>
<accession>A0A1Y1JIS9</accession>
<dbReference type="OrthoDB" id="49151at2759"/>
<evidence type="ECO:0000256" key="4">
    <source>
        <dbReference type="ARBA" id="ARBA00023242"/>
    </source>
</evidence>
<gene>
    <name evidence="7" type="ORF">PGO_121220</name>
</gene>
<keyword evidence="1" id="KW-0540">Nuclease</keyword>
<keyword evidence="8" id="KW-1185">Reference proteome</keyword>
<name>A0A1Y1JIS9_PLAGO</name>
<sequence>MLNIGNFNSYIYIPVKINESIRTKSQVCFDILQKLVEKNLAIITDKESPASPYRNQKDELDTRDLSNHVFYQLEKLNKFKNKKKGDGRQKEFNDPLHITIAGPVQIKRHMISSFVRKISEELETQSCFYLFFKNGVDLYKSQKYTKYFCAYSVIPEQQEAHLDILLKKINKILSQFGLINNYDNRICHMSLAYTNINLEPVLQESKLNIDSTFWSNIHEAVEDMHLHTCAEDGEFFIYVNRICVRVGNTVYESPFKAPQGDMDILQSDESYDSSTD</sequence>
<evidence type="ECO:0000256" key="6">
    <source>
        <dbReference type="ARBA" id="ARBA00030030"/>
    </source>
</evidence>
<evidence type="ECO:0000256" key="3">
    <source>
        <dbReference type="ARBA" id="ARBA00023239"/>
    </source>
</evidence>
<dbReference type="EMBL" id="BDQF01000013">
    <property type="protein sequence ID" value="GAW82130.1"/>
    <property type="molecule type" value="Genomic_DNA"/>
</dbReference>
<keyword evidence="4" id="KW-0539">Nucleus</keyword>
<dbReference type="Proteomes" id="UP000195521">
    <property type="component" value="Unassembled WGS sequence"/>
</dbReference>
<organism evidence="7 8">
    <name type="scientific">Plasmodium gonderi</name>
    <dbReference type="NCBI Taxonomy" id="77519"/>
    <lineage>
        <taxon>Eukaryota</taxon>
        <taxon>Sar</taxon>
        <taxon>Alveolata</taxon>
        <taxon>Apicomplexa</taxon>
        <taxon>Aconoidasida</taxon>
        <taxon>Haemosporida</taxon>
        <taxon>Plasmodiidae</taxon>
        <taxon>Plasmodium</taxon>
        <taxon>Plasmodium (Plasmodium)</taxon>
    </lineage>
</organism>
<dbReference type="GeneID" id="39748862"/>
<dbReference type="GO" id="GO:0034477">
    <property type="term" value="P:U6 snRNA 3'-end processing"/>
    <property type="evidence" value="ECO:0007669"/>
    <property type="project" value="InterPro"/>
</dbReference>
<dbReference type="OMA" id="YFCAYSV"/>
<dbReference type="GO" id="GO:0005634">
    <property type="term" value="C:nucleus"/>
    <property type="evidence" value="ECO:0007669"/>
    <property type="project" value="TreeGrafter"/>
</dbReference>